<feature type="domain" description="RecF/RecN/SMC N-terminal" evidence="11">
    <location>
        <begin position="2"/>
        <end position="514"/>
    </location>
</feature>
<name>A0A9D3B027_9FIRM</name>
<dbReference type="GO" id="GO:0006281">
    <property type="term" value="P:DNA repair"/>
    <property type="evidence" value="ECO:0007669"/>
    <property type="project" value="UniProtKB-KW"/>
</dbReference>
<evidence type="ECO:0000256" key="4">
    <source>
        <dbReference type="ARBA" id="ARBA00022741"/>
    </source>
</evidence>
<dbReference type="SUPFAM" id="SSF52540">
    <property type="entry name" value="P-loop containing nucleoside triphosphate hydrolases"/>
    <property type="match status" value="1"/>
</dbReference>
<dbReference type="PANTHER" id="PTHR11059">
    <property type="entry name" value="DNA REPAIR PROTEIN RECN"/>
    <property type="match status" value="1"/>
</dbReference>
<dbReference type="GO" id="GO:0005524">
    <property type="term" value="F:ATP binding"/>
    <property type="evidence" value="ECO:0007669"/>
    <property type="project" value="UniProtKB-KW"/>
</dbReference>
<dbReference type="FunFam" id="3.40.50.300:FF:000356">
    <property type="entry name" value="DNA repair protein RecN"/>
    <property type="match status" value="1"/>
</dbReference>
<evidence type="ECO:0000256" key="1">
    <source>
        <dbReference type="ARBA" id="ARBA00003618"/>
    </source>
</evidence>
<evidence type="ECO:0000256" key="10">
    <source>
        <dbReference type="SAM" id="Coils"/>
    </source>
</evidence>
<dbReference type="Proteomes" id="UP000798488">
    <property type="component" value="Unassembled WGS sequence"/>
</dbReference>
<keyword evidence="10" id="KW-0175">Coiled coil</keyword>
<comment type="caution">
    <text evidence="12">The sequence shown here is derived from an EMBL/GenBank/DDBJ whole genome shotgun (WGS) entry which is preliminary data.</text>
</comment>
<evidence type="ECO:0000256" key="3">
    <source>
        <dbReference type="ARBA" id="ARBA00021315"/>
    </source>
</evidence>
<evidence type="ECO:0000256" key="2">
    <source>
        <dbReference type="ARBA" id="ARBA00009441"/>
    </source>
</evidence>
<organism evidence="12 13">
    <name type="scientific">Sporotomaculum syntrophicum</name>
    <dbReference type="NCBI Taxonomy" id="182264"/>
    <lineage>
        <taxon>Bacteria</taxon>
        <taxon>Bacillati</taxon>
        <taxon>Bacillota</taxon>
        <taxon>Clostridia</taxon>
        <taxon>Eubacteriales</taxon>
        <taxon>Desulfallaceae</taxon>
        <taxon>Sporotomaculum</taxon>
    </lineage>
</organism>
<dbReference type="OrthoDB" id="9806954at2"/>
<evidence type="ECO:0000313" key="13">
    <source>
        <dbReference type="Proteomes" id="UP000798488"/>
    </source>
</evidence>
<dbReference type="InterPro" id="IPR004604">
    <property type="entry name" value="DNA_recomb/repair_RecN"/>
</dbReference>
<evidence type="ECO:0000256" key="8">
    <source>
        <dbReference type="ARBA" id="ARBA00033408"/>
    </source>
</evidence>
<protein>
    <recommendedName>
        <fullName evidence="3 9">DNA repair protein RecN</fullName>
    </recommendedName>
    <alternativeName>
        <fullName evidence="8 9">Recombination protein N</fullName>
    </alternativeName>
</protein>
<comment type="similarity">
    <text evidence="2 9">Belongs to the RecN family.</text>
</comment>
<comment type="function">
    <text evidence="1 9">May be involved in recombinational repair of damaged DNA.</text>
</comment>
<dbReference type="GO" id="GO:0006310">
    <property type="term" value="P:DNA recombination"/>
    <property type="evidence" value="ECO:0007669"/>
    <property type="project" value="InterPro"/>
</dbReference>
<evidence type="ECO:0000256" key="9">
    <source>
        <dbReference type="PIRNR" id="PIRNR003128"/>
    </source>
</evidence>
<keyword evidence="13" id="KW-1185">Reference proteome</keyword>
<dbReference type="InterPro" id="IPR027417">
    <property type="entry name" value="P-loop_NTPase"/>
</dbReference>
<dbReference type="CDD" id="cd03241">
    <property type="entry name" value="ABC_RecN"/>
    <property type="match status" value="2"/>
</dbReference>
<gene>
    <name evidence="12" type="primary">recN</name>
    <name evidence="12" type="ORF">SPSYN_00238</name>
</gene>
<dbReference type="Gene3D" id="3.40.50.300">
    <property type="entry name" value="P-loop containing nucleotide triphosphate hydrolases"/>
    <property type="match status" value="2"/>
</dbReference>
<dbReference type="PANTHER" id="PTHR11059:SF0">
    <property type="entry name" value="DNA REPAIR PROTEIN RECN"/>
    <property type="match status" value="1"/>
</dbReference>
<proteinExistence type="inferred from homology"/>
<keyword evidence="5 9" id="KW-0227">DNA damage</keyword>
<dbReference type="RefSeq" id="WP_161820670.1">
    <property type="nucleotide sequence ID" value="NZ_LSRS01000001.1"/>
</dbReference>
<dbReference type="AlphaFoldDB" id="A0A9D3B027"/>
<keyword evidence="7 9" id="KW-0234">DNA repair</keyword>
<sequence length="563" mass="62700">MLISLYIKNFGLIDEVEIEFGPSLNVLTGETGAGKSIVLEALRVTLGGRAQTELIRTDRDRALVQATFDITLLPGVSEQLDQNGIEMDEQEPGMLILSREINRQGRNPCRINGRIVNLAVYREVAGLLVDMHGQHDQQSLQLADKQMQVLDRYGGAEVLNLLQASENAFRMWRKHCQLKEKIISHSRERQQRMDMIKFQMEEIDAARLAGEDEEELIKRRDLLANAEKIAQLSGQALILLHSGANRYPPAVDLLGEAKKNLDELCQYLPGLKNAQDNVYSALCLLEEAARDLASCQDSVEADPRELNYIEERLVVIDRLKKKYGRTIAEILAHRQRIAVELEELQALETDAAGIEAQVEKSYQEYKAMAQQLEAGRLEAANRLKQAIEQELTDLAMSSVQFVVQVMSAEPCPQGQNTVEFLISPNPGEPLRPLAKTASGGELSRVMLALKSILASADEINTLVFDEVDSGIGGYTLQAVAEKLEQLSQTKQILCVTHAAAVAACAAKHYLVKKSVEGQRTITSVIPLNNEEQRIEELKRMLGGDQESHALLEHARDLLRDRLS</sequence>
<dbReference type="Pfam" id="PF02463">
    <property type="entry name" value="SMC_N"/>
    <property type="match status" value="1"/>
</dbReference>
<evidence type="ECO:0000256" key="5">
    <source>
        <dbReference type="ARBA" id="ARBA00022763"/>
    </source>
</evidence>
<evidence type="ECO:0000256" key="7">
    <source>
        <dbReference type="ARBA" id="ARBA00023204"/>
    </source>
</evidence>
<dbReference type="NCBIfam" id="TIGR00634">
    <property type="entry name" value="recN"/>
    <property type="match status" value="1"/>
</dbReference>
<feature type="coiled-coil region" evidence="10">
    <location>
        <begin position="337"/>
        <end position="397"/>
    </location>
</feature>
<evidence type="ECO:0000259" key="11">
    <source>
        <dbReference type="Pfam" id="PF02463"/>
    </source>
</evidence>
<dbReference type="GO" id="GO:0009432">
    <property type="term" value="P:SOS response"/>
    <property type="evidence" value="ECO:0007669"/>
    <property type="project" value="TreeGrafter"/>
</dbReference>
<accession>A0A9D3B027</accession>
<dbReference type="PIRSF" id="PIRSF003128">
    <property type="entry name" value="RecN"/>
    <property type="match status" value="1"/>
</dbReference>
<evidence type="ECO:0000256" key="6">
    <source>
        <dbReference type="ARBA" id="ARBA00022840"/>
    </source>
</evidence>
<reference evidence="12" key="1">
    <citation type="submission" date="2016-02" db="EMBL/GenBank/DDBJ databases">
        <title>Draft Genome Sequence of Sporotomaculum syntrophicum Strain FB, a Syntrophic Benzoate Degrader.</title>
        <authorList>
            <person name="Nobu M.K."/>
            <person name="Narihiro T."/>
            <person name="Qiu Y.-L."/>
            <person name="Ohashi A."/>
            <person name="Liu W.-T."/>
            <person name="Yuji S."/>
        </authorList>
    </citation>
    <scope>NUCLEOTIDE SEQUENCE</scope>
    <source>
        <strain evidence="12">FB</strain>
    </source>
</reference>
<dbReference type="GO" id="GO:0043590">
    <property type="term" value="C:bacterial nucleoid"/>
    <property type="evidence" value="ECO:0007669"/>
    <property type="project" value="TreeGrafter"/>
</dbReference>
<keyword evidence="4" id="KW-0547">Nucleotide-binding</keyword>
<keyword evidence="6" id="KW-0067">ATP-binding</keyword>
<dbReference type="InterPro" id="IPR003395">
    <property type="entry name" value="RecF/RecN/SMC_N"/>
</dbReference>
<evidence type="ECO:0000313" key="12">
    <source>
        <dbReference type="EMBL" id="KAF1086519.1"/>
    </source>
</evidence>
<dbReference type="EMBL" id="LSRS01000001">
    <property type="protein sequence ID" value="KAF1086519.1"/>
    <property type="molecule type" value="Genomic_DNA"/>
</dbReference>